<dbReference type="EMBL" id="JACASV010000074">
    <property type="protein sequence ID" value="NWJ43932.1"/>
    <property type="molecule type" value="Genomic_DNA"/>
</dbReference>
<dbReference type="Proteomes" id="UP000523105">
    <property type="component" value="Unassembled WGS sequence"/>
</dbReference>
<dbReference type="Pfam" id="PF02843">
    <property type="entry name" value="GARS_C"/>
    <property type="match status" value="1"/>
</dbReference>
<protein>
    <recommendedName>
        <fullName evidence="2">Glycinamide ribonucleotide synthetase</fullName>
    </recommendedName>
    <alternativeName>
        <fullName evidence="3">Phosphoribosylglycinamide synthetase</fullName>
    </alternativeName>
</protein>
<comment type="similarity">
    <text evidence="1">Belongs to the GARS family.</text>
</comment>
<evidence type="ECO:0000259" key="4">
    <source>
        <dbReference type="SMART" id="SM01210"/>
    </source>
</evidence>
<dbReference type="InterPro" id="IPR020560">
    <property type="entry name" value="PRibGlycinamide_synth_C-dom"/>
</dbReference>
<proteinExistence type="inferred from homology"/>
<evidence type="ECO:0000256" key="1">
    <source>
        <dbReference type="ARBA" id="ARBA00038345"/>
    </source>
</evidence>
<dbReference type="InterPro" id="IPR000115">
    <property type="entry name" value="PRibGlycinamide_synth"/>
</dbReference>
<feature type="non-terminal residue" evidence="5">
    <location>
        <position position="1"/>
    </location>
</feature>
<accession>A0A7K4MQQ2</accession>
<reference evidence="5 6" key="1">
    <citation type="journal article" date="2019" name="Environ. Microbiol.">
        <title>Genomics insights into ecotype formation of ammonia-oxidizing archaea in the deep ocean.</title>
        <authorList>
            <person name="Wang Y."/>
            <person name="Huang J.M."/>
            <person name="Cui G.J."/>
            <person name="Nunoura T."/>
            <person name="Takaki Y."/>
            <person name="Li W.L."/>
            <person name="Li J."/>
            <person name="Gao Z.M."/>
            <person name="Takai K."/>
            <person name="Zhang A.Q."/>
            <person name="Stepanauskas R."/>
        </authorList>
    </citation>
    <scope>NUCLEOTIDE SEQUENCE [LARGE SCALE GENOMIC DNA]</scope>
    <source>
        <strain evidence="5 6">L15b</strain>
    </source>
</reference>
<dbReference type="GO" id="GO:0009113">
    <property type="term" value="P:purine nucleobase biosynthetic process"/>
    <property type="evidence" value="ECO:0007669"/>
    <property type="project" value="InterPro"/>
</dbReference>
<name>A0A7K4MQQ2_9ARCH</name>
<sequence>EDRYVTDGGRVLNVTARGSSLEDARERAYKTVERISWKGSFYRSDIGTE</sequence>
<dbReference type="Gene3D" id="3.90.600.10">
    <property type="entry name" value="Phosphoribosylglycinamide synthetase, C-terminal domain"/>
    <property type="match status" value="1"/>
</dbReference>
<evidence type="ECO:0000256" key="2">
    <source>
        <dbReference type="ARBA" id="ARBA00042242"/>
    </source>
</evidence>
<dbReference type="PANTHER" id="PTHR43472:SF1">
    <property type="entry name" value="PHOSPHORIBOSYLAMINE--GLYCINE LIGASE, CHLOROPLASTIC"/>
    <property type="match status" value="1"/>
</dbReference>
<keyword evidence="5" id="KW-0436">Ligase</keyword>
<evidence type="ECO:0000313" key="5">
    <source>
        <dbReference type="EMBL" id="NWJ43932.1"/>
    </source>
</evidence>
<dbReference type="InterPro" id="IPR037123">
    <property type="entry name" value="PRibGlycinamide_synth_C_sf"/>
</dbReference>
<dbReference type="GO" id="GO:0004637">
    <property type="term" value="F:phosphoribosylamine-glycine ligase activity"/>
    <property type="evidence" value="ECO:0007669"/>
    <property type="project" value="InterPro"/>
</dbReference>
<gene>
    <name evidence="5" type="ORF">HX837_07015</name>
</gene>
<dbReference type="PANTHER" id="PTHR43472">
    <property type="entry name" value="PHOSPHORIBOSYLAMINE--GLYCINE LIGASE"/>
    <property type="match status" value="1"/>
</dbReference>
<evidence type="ECO:0000313" key="6">
    <source>
        <dbReference type="Proteomes" id="UP000523105"/>
    </source>
</evidence>
<dbReference type="AlphaFoldDB" id="A0A7K4MQQ2"/>
<evidence type="ECO:0000256" key="3">
    <source>
        <dbReference type="ARBA" id="ARBA00042864"/>
    </source>
</evidence>
<organism evidence="5 6">
    <name type="scientific">Marine Group I thaumarchaeote</name>
    <dbReference type="NCBI Taxonomy" id="2511932"/>
    <lineage>
        <taxon>Archaea</taxon>
        <taxon>Nitrososphaerota</taxon>
        <taxon>Marine Group I</taxon>
    </lineage>
</organism>
<dbReference type="InterPro" id="IPR011054">
    <property type="entry name" value="Rudment_hybrid_motif"/>
</dbReference>
<comment type="caution">
    <text evidence="5">The sequence shown here is derived from an EMBL/GenBank/DDBJ whole genome shotgun (WGS) entry which is preliminary data.</text>
</comment>
<dbReference type="SMART" id="SM01210">
    <property type="entry name" value="GARS_C"/>
    <property type="match status" value="1"/>
</dbReference>
<dbReference type="SUPFAM" id="SSF51246">
    <property type="entry name" value="Rudiment single hybrid motif"/>
    <property type="match status" value="1"/>
</dbReference>
<feature type="domain" description="Phosphoribosylglycinamide synthetase C-domain" evidence="4">
    <location>
        <begin position="1"/>
        <end position="49"/>
    </location>
</feature>